<gene>
    <name evidence="2" type="ORF">VZT92_015023</name>
</gene>
<comment type="caution">
    <text evidence="2">The sequence shown here is derived from an EMBL/GenBank/DDBJ whole genome shotgun (WGS) entry which is preliminary data.</text>
</comment>
<accession>A0AAW1EWA4</accession>
<dbReference type="Proteomes" id="UP001488805">
    <property type="component" value="Unassembled WGS sequence"/>
</dbReference>
<proteinExistence type="predicted"/>
<dbReference type="EMBL" id="JBCEZU010000123">
    <property type="protein sequence ID" value="KAK9526315.1"/>
    <property type="molecule type" value="Genomic_DNA"/>
</dbReference>
<sequence>MYVSHMPGLLQGPVARQGKNDSSVGVETEGHCHVTCALADSLAEATPGQTPATLGEGLRLAPFSTGADRFDVKHLGV</sequence>
<evidence type="ECO:0000313" key="2">
    <source>
        <dbReference type="EMBL" id="KAK9526315.1"/>
    </source>
</evidence>
<keyword evidence="3" id="KW-1185">Reference proteome</keyword>
<organism evidence="2 3">
    <name type="scientific">Zoarces viviparus</name>
    <name type="common">Viviparous eelpout</name>
    <name type="synonym">Blennius viviparus</name>
    <dbReference type="NCBI Taxonomy" id="48416"/>
    <lineage>
        <taxon>Eukaryota</taxon>
        <taxon>Metazoa</taxon>
        <taxon>Chordata</taxon>
        <taxon>Craniata</taxon>
        <taxon>Vertebrata</taxon>
        <taxon>Euteleostomi</taxon>
        <taxon>Actinopterygii</taxon>
        <taxon>Neopterygii</taxon>
        <taxon>Teleostei</taxon>
        <taxon>Neoteleostei</taxon>
        <taxon>Acanthomorphata</taxon>
        <taxon>Eupercaria</taxon>
        <taxon>Perciformes</taxon>
        <taxon>Cottioidei</taxon>
        <taxon>Zoarcales</taxon>
        <taxon>Zoarcidae</taxon>
        <taxon>Zoarcinae</taxon>
        <taxon>Zoarces</taxon>
    </lineage>
</organism>
<feature type="region of interest" description="Disordered" evidence="1">
    <location>
        <begin position="1"/>
        <end position="26"/>
    </location>
</feature>
<evidence type="ECO:0000256" key="1">
    <source>
        <dbReference type="SAM" id="MobiDB-lite"/>
    </source>
</evidence>
<evidence type="ECO:0000313" key="3">
    <source>
        <dbReference type="Proteomes" id="UP001488805"/>
    </source>
</evidence>
<protein>
    <submittedName>
        <fullName evidence="2">Uncharacterized protein</fullName>
    </submittedName>
</protein>
<dbReference type="AlphaFoldDB" id="A0AAW1EWA4"/>
<name>A0AAW1EWA4_ZOAVI</name>
<reference evidence="2 3" key="1">
    <citation type="journal article" date="2024" name="Genome Biol. Evol.">
        <title>Chromosome-level genome assembly of the viviparous eelpout Zoarces viviparus.</title>
        <authorList>
            <person name="Fuhrmann N."/>
            <person name="Brasseur M.V."/>
            <person name="Bakowski C.E."/>
            <person name="Podsiadlowski L."/>
            <person name="Prost S."/>
            <person name="Krehenwinkel H."/>
            <person name="Mayer C."/>
        </authorList>
    </citation>
    <scope>NUCLEOTIDE SEQUENCE [LARGE SCALE GENOMIC DNA]</scope>
    <source>
        <strain evidence="2">NO-MEL_2022_Ind0_liver</strain>
    </source>
</reference>